<organism evidence="5 6">
    <name type="scientific">Desulfofustis glycolicus DSM 9705</name>
    <dbReference type="NCBI Taxonomy" id="1121409"/>
    <lineage>
        <taxon>Bacteria</taxon>
        <taxon>Pseudomonadati</taxon>
        <taxon>Thermodesulfobacteriota</taxon>
        <taxon>Desulfobulbia</taxon>
        <taxon>Desulfobulbales</taxon>
        <taxon>Desulfocapsaceae</taxon>
        <taxon>Desulfofustis</taxon>
    </lineage>
</organism>
<sequence length="267" mass="29487">MRRPCRLGKTRGCGSIMNKWAVIAIAKQCLIGTVVALVLLACQSVCAASDPDRVVELAPDIVEPSDICLHPDGESLLIVSDKGTLFQTDANGTVLTRAPFQGGDFEGVYSHAGKIYVADESNRLVHRFNPDGLVLEQTFSIPYDGKRNSGYESIVYNPVREVFLLITEKDPVTILELDDSFQVRAALPFAAASDISAATWHDGALWLLSDEEQAVLKLDPDRYEVLERWNISAVKKPEGIVFIGGSMLVVCDKEQLLYFFPAPWEKR</sequence>
<keyword evidence="4" id="KW-0472">Membrane</keyword>
<evidence type="ECO:0000313" key="5">
    <source>
        <dbReference type="EMBL" id="SHH94847.1"/>
    </source>
</evidence>
<proteinExistence type="inferred from homology"/>
<dbReference type="SUPFAM" id="SSF63825">
    <property type="entry name" value="YWTD domain"/>
    <property type="match status" value="1"/>
</dbReference>
<evidence type="ECO:0000256" key="1">
    <source>
        <dbReference type="ARBA" id="ARBA00004236"/>
    </source>
</evidence>
<keyword evidence="6" id="KW-1185">Reference proteome</keyword>
<dbReference type="AlphaFoldDB" id="A0A1M5X4W5"/>
<evidence type="ECO:0000313" key="6">
    <source>
        <dbReference type="Proteomes" id="UP000184139"/>
    </source>
</evidence>
<evidence type="ECO:0000256" key="3">
    <source>
        <dbReference type="ARBA" id="ARBA00022475"/>
    </source>
</evidence>
<name>A0A1M5X4W5_9BACT</name>
<dbReference type="EMBL" id="FQXS01000017">
    <property type="protein sequence ID" value="SHH94847.1"/>
    <property type="molecule type" value="Genomic_DNA"/>
</dbReference>
<dbReference type="Pfam" id="PF06977">
    <property type="entry name" value="SdiA-regulated"/>
    <property type="match status" value="1"/>
</dbReference>
<dbReference type="STRING" id="1121409.SAMN02745124_02754"/>
<dbReference type="InterPro" id="IPR011042">
    <property type="entry name" value="6-blade_b-propeller_TolB-like"/>
</dbReference>
<gene>
    <name evidence="5" type="ORF">SAMN02745124_02754</name>
</gene>
<evidence type="ECO:0000256" key="2">
    <source>
        <dbReference type="ARBA" id="ARBA00009852"/>
    </source>
</evidence>
<accession>A0A1M5X4W5</accession>
<comment type="similarity">
    <text evidence="2">Belongs to the YjiK family.</text>
</comment>
<reference evidence="5 6" key="1">
    <citation type="submission" date="2016-11" db="EMBL/GenBank/DDBJ databases">
        <authorList>
            <person name="Jaros S."/>
            <person name="Januszkiewicz K."/>
            <person name="Wedrychowicz H."/>
        </authorList>
    </citation>
    <scope>NUCLEOTIDE SEQUENCE [LARGE SCALE GENOMIC DNA]</scope>
    <source>
        <strain evidence="5 6">DSM 9705</strain>
    </source>
</reference>
<comment type="subcellular location">
    <subcellularLocation>
        <location evidence="1">Cell membrane</location>
    </subcellularLocation>
</comment>
<keyword evidence="3" id="KW-1003">Cell membrane</keyword>
<dbReference type="InterPro" id="IPR009722">
    <property type="entry name" value="YjiK/CarP"/>
</dbReference>
<protein>
    <submittedName>
        <fullName evidence="5">Uncharacterized protein YjiK</fullName>
    </submittedName>
</protein>
<dbReference type="GO" id="GO:0005886">
    <property type="term" value="C:plasma membrane"/>
    <property type="evidence" value="ECO:0007669"/>
    <property type="project" value="UniProtKB-SubCell"/>
</dbReference>
<evidence type="ECO:0000256" key="4">
    <source>
        <dbReference type="ARBA" id="ARBA00023136"/>
    </source>
</evidence>
<dbReference type="Gene3D" id="2.120.10.30">
    <property type="entry name" value="TolB, C-terminal domain"/>
    <property type="match status" value="1"/>
</dbReference>
<dbReference type="Proteomes" id="UP000184139">
    <property type="component" value="Unassembled WGS sequence"/>
</dbReference>